<accession>A0A3M7QQB6</accession>
<evidence type="ECO:0000256" key="1">
    <source>
        <dbReference type="SAM" id="MobiDB-lite"/>
    </source>
</evidence>
<evidence type="ECO:0000313" key="3">
    <source>
        <dbReference type="Proteomes" id="UP000276133"/>
    </source>
</evidence>
<dbReference type="EMBL" id="REGN01005372">
    <property type="protein sequence ID" value="RNA13586.1"/>
    <property type="molecule type" value="Genomic_DNA"/>
</dbReference>
<feature type="compositionally biased region" description="Low complexity" evidence="1">
    <location>
        <begin position="210"/>
        <end position="219"/>
    </location>
</feature>
<feature type="compositionally biased region" description="Basic and acidic residues" evidence="1">
    <location>
        <begin position="182"/>
        <end position="191"/>
    </location>
</feature>
<proteinExistence type="predicted"/>
<protein>
    <submittedName>
        <fullName evidence="2">Uncharacterized protein</fullName>
    </submittedName>
</protein>
<dbReference type="Proteomes" id="UP000276133">
    <property type="component" value="Unassembled WGS sequence"/>
</dbReference>
<feature type="compositionally biased region" description="Polar residues" evidence="1">
    <location>
        <begin position="136"/>
        <end position="146"/>
    </location>
</feature>
<comment type="caution">
    <text evidence="2">The sequence shown here is derived from an EMBL/GenBank/DDBJ whole genome shotgun (WGS) entry which is preliminary data.</text>
</comment>
<feature type="region of interest" description="Disordered" evidence="1">
    <location>
        <begin position="131"/>
        <end position="228"/>
    </location>
</feature>
<organism evidence="2 3">
    <name type="scientific">Brachionus plicatilis</name>
    <name type="common">Marine rotifer</name>
    <name type="synonym">Brachionus muelleri</name>
    <dbReference type="NCBI Taxonomy" id="10195"/>
    <lineage>
        <taxon>Eukaryota</taxon>
        <taxon>Metazoa</taxon>
        <taxon>Spiralia</taxon>
        <taxon>Gnathifera</taxon>
        <taxon>Rotifera</taxon>
        <taxon>Eurotatoria</taxon>
        <taxon>Monogononta</taxon>
        <taxon>Pseudotrocha</taxon>
        <taxon>Ploima</taxon>
        <taxon>Brachionidae</taxon>
        <taxon>Brachionus</taxon>
    </lineage>
</organism>
<keyword evidence="3" id="KW-1185">Reference proteome</keyword>
<reference evidence="2 3" key="1">
    <citation type="journal article" date="2018" name="Sci. Rep.">
        <title>Genomic signatures of local adaptation to the degree of environmental predictability in rotifers.</title>
        <authorList>
            <person name="Franch-Gras L."/>
            <person name="Hahn C."/>
            <person name="Garcia-Roger E.M."/>
            <person name="Carmona M.J."/>
            <person name="Serra M."/>
            <person name="Gomez A."/>
        </authorList>
    </citation>
    <scope>NUCLEOTIDE SEQUENCE [LARGE SCALE GENOMIC DNA]</scope>
    <source>
        <strain evidence="2">HYR1</strain>
    </source>
</reference>
<sequence>MPQFNNISYNALQLQSNNLSNGFNEPNRTLSNNHTNAFFSYVSTNACNNRTAYNSTCSPSAVNTPGRKSASPTFFHSNDSLYSRHLNNGLGNVLNSAQHIKHLNFGCFQNQFPFTNFNGPQLALSSQHDPALKIPTTPTRSKSLSPSHRCVNQPARLRHKQQNKNSKSDFHEQDQISSINNDKSKLDDKKNASNNDNFCFKPIESKNEESNNSNSSGGKLASNVAQNRRPKLNEKIQIKKPIPVLPICQNGPVNTLLLQSEEQNKLDNHSSSNKIIVSDQISSEKDHLLKQSDNHQTNEFCEKNIQKF</sequence>
<gene>
    <name evidence="2" type="ORF">BpHYR1_015427</name>
</gene>
<name>A0A3M7QQB6_BRAPC</name>
<dbReference type="AlphaFoldDB" id="A0A3M7QQB6"/>
<evidence type="ECO:0000313" key="2">
    <source>
        <dbReference type="EMBL" id="RNA13586.1"/>
    </source>
</evidence>